<evidence type="ECO:0000256" key="1">
    <source>
        <dbReference type="SAM" id="Phobius"/>
    </source>
</evidence>
<comment type="caution">
    <text evidence="2">The sequence shown here is derived from an EMBL/GenBank/DDBJ whole genome shotgun (WGS) entry which is preliminary data.</text>
</comment>
<accession>A0AAE1PYV3</accession>
<evidence type="ECO:0000313" key="2">
    <source>
        <dbReference type="EMBL" id="KAK4316888.1"/>
    </source>
</evidence>
<organism evidence="2 3">
    <name type="scientific">Petrolisthes manimaculis</name>
    <dbReference type="NCBI Taxonomy" id="1843537"/>
    <lineage>
        <taxon>Eukaryota</taxon>
        <taxon>Metazoa</taxon>
        <taxon>Ecdysozoa</taxon>
        <taxon>Arthropoda</taxon>
        <taxon>Crustacea</taxon>
        <taxon>Multicrustacea</taxon>
        <taxon>Malacostraca</taxon>
        <taxon>Eumalacostraca</taxon>
        <taxon>Eucarida</taxon>
        <taxon>Decapoda</taxon>
        <taxon>Pleocyemata</taxon>
        <taxon>Anomura</taxon>
        <taxon>Galatheoidea</taxon>
        <taxon>Porcellanidae</taxon>
        <taxon>Petrolisthes</taxon>
    </lineage>
</organism>
<evidence type="ECO:0000313" key="3">
    <source>
        <dbReference type="Proteomes" id="UP001292094"/>
    </source>
</evidence>
<dbReference type="EMBL" id="JAWZYT010000975">
    <property type="protein sequence ID" value="KAK4316888.1"/>
    <property type="molecule type" value="Genomic_DNA"/>
</dbReference>
<name>A0AAE1PYV3_9EUCA</name>
<proteinExistence type="predicted"/>
<gene>
    <name evidence="2" type="ORF">Pmani_011995</name>
</gene>
<dbReference type="Proteomes" id="UP001292094">
    <property type="component" value="Unassembled WGS sequence"/>
</dbReference>
<reference evidence="2" key="1">
    <citation type="submission" date="2023-11" db="EMBL/GenBank/DDBJ databases">
        <title>Genome assemblies of two species of porcelain crab, Petrolisthes cinctipes and Petrolisthes manimaculis (Anomura: Porcellanidae).</title>
        <authorList>
            <person name="Angst P."/>
        </authorList>
    </citation>
    <scope>NUCLEOTIDE SEQUENCE</scope>
    <source>
        <strain evidence="2">PB745_02</strain>
        <tissue evidence="2">Gill</tissue>
    </source>
</reference>
<feature type="transmembrane region" description="Helical" evidence="1">
    <location>
        <begin position="36"/>
        <end position="57"/>
    </location>
</feature>
<sequence length="116" mass="13180">MVQRNGVCEKADTTYRSKRKLFLRRYISLDRMGRPLLPFVLLLVAVIVKLIISAPIAHPQHEEVYNLEVHDSFSDGMVKPSIFRALAKRPCVGHCHSRDPLGRCRVNFSCLMSSNG</sequence>
<protein>
    <submittedName>
        <fullName evidence="2">Uncharacterized protein</fullName>
    </submittedName>
</protein>
<keyword evidence="1" id="KW-1133">Transmembrane helix</keyword>
<dbReference type="AlphaFoldDB" id="A0AAE1PYV3"/>
<keyword evidence="1" id="KW-0472">Membrane</keyword>
<keyword evidence="3" id="KW-1185">Reference proteome</keyword>
<keyword evidence="1" id="KW-0812">Transmembrane</keyword>